<evidence type="ECO:0008006" key="3">
    <source>
        <dbReference type="Google" id="ProtNLM"/>
    </source>
</evidence>
<evidence type="ECO:0000313" key="2">
    <source>
        <dbReference type="Proteomes" id="UP000309667"/>
    </source>
</evidence>
<keyword evidence="2" id="KW-1185">Reference proteome</keyword>
<name>A0ABY2QSR6_9HYPH</name>
<proteinExistence type="predicted"/>
<dbReference type="EMBL" id="STGT01000004">
    <property type="protein sequence ID" value="THV12806.1"/>
    <property type="molecule type" value="Genomic_DNA"/>
</dbReference>
<evidence type="ECO:0000313" key="1">
    <source>
        <dbReference type="EMBL" id="THV12806.1"/>
    </source>
</evidence>
<comment type="caution">
    <text evidence="1">The sequence shown here is derived from an EMBL/GenBank/DDBJ whole genome shotgun (WGS) entry which is preliminary data.</text>
</comment>
<organism evidence="1 2">
    <name type="scientific">Rhizobium rhizophilum</name>
    <dbReference type="NCBI Taxonomy" id="1850373"/>
    <lineage>
        <taxon>Bacteria</taxon>
        <taxon>Pseudomonadati</taxon>
        <taxon>Pseudomonadota</taxon>
        <taxon>Alphaproteobacteria</taxon>
        <taxon>Hyphomicrobiales</taxon>
        <taxon>Rhizobiaceae</taxon>
        <taxon>Rhizobium/Agrobacterium group</taxon>
        <taxon>Rhizobium</taxon>
    </lineage>
</organism>
<accession>A0ABY2QSR6</accession>
<gene>
    <name evidence="1" type="ORF">E9677_16015</name>
</gene>
<protein>
    <recommendedName>
        <fullName evidence="3">SARP family transcriptional regulator</fullName>
    </recommendedName>
</protein>
<dbReference type="InterPro" id="IPR011990">
    <property type="entry name" value="TPR-like_helical_dom_sf"/>
</dbReference>
<sequence>MRFRLVTLGSCRLEDKSGHSVNVPAAALIMLAYIQQRQAPVSRRELADLFWPGAGEAAATNLRSMLRRFQLAFADQGNCPLLIGPGEIELRPGMLECDLPGTEEAELGIRLERLSDAVSRRFLPTDAGRPGRIGRWIVETHVGLVEDLRSTLLACHAANEASLSRIALKRAASLLLEEDPRDEAVRAVLASLIDHPHSRPAGVSAFAFPEPQTGSSPVTSTELPRVALLPPDVGTQAQGSGFVANALIEDLTIGLCTSRNVTVVAPYTAEKIRASSDKVALLRQHHVLYALDTRRSGDWLFAQLIFLPADEVVWATRFRLEASDTVQQRLEIAAAIQTSIVERMHKSAVPIEGFRANPDAYFSYLSGLQSLSQLSLPSLRRARKHFREALRYDKGLALALAGLSRTLTLEWVLTAQGDAELLAEAERLAKRAIEIDITSASGFKELGVSQLYKGAIDDSLAALGEAERLSPHYADAIYGHADSLTHASQPGAALEKVNLAISLNPMPPDIYYWAAAGASYFLQDFQQALSFIDRMQDRQPASRLAAACHGMLGDQARARSHRNRFLADNPTFELEQWLAMVPHKEKWQTELYREGLLRAGFKGD</sequence>
<dbReference type="SUPFAM" id="SSF48452">
    <property type="entry name" value="TPR-like"/>
    <property type="match status" value="1"/>
</dbReference>
<dbReference type="Gene3D" id="1.25.40.10">
    <property type="entry name" value="Tetratricopeptide repeat domain"/>
    <property type="match status" value="1"/>
</dbReference>
<dbReference type="Proteomes" id="UP000309667">
    <property type="component" value="Unassembled WGS sequence"/>
</dbReference>
<reference evidence="1 2" key="1">
    <citation type="submission" date="2019-04" db="EMBL/GenBank/DDBJ databases">
        <title>Genome sequence of strain 7209-2.</title>
        <authorList>
            <person name="Gao J."/>
            <person name="Sun J."/>
        </authorList>
    </citation>
    <scope>NUCLEOTIDE SEQUENCE [LARGE SCALE GENOMIC DNA]</scope>
    <source>
        <strain evidence="1 2">7209-2</strain>
    </source>
</reference>
<dbReference type="RefSeq" id="WP_136559595.1">
    <property type="nucleotide sequence ID" value="NZ_STGT01000004.1"/>
</dbReference>